<feature type="transmembrane region" description="Helical" evidence="2">
    <location>
        <begin position="24"/>
        <end position="45"/>
    </location>
</feature>
<accession>A0ABR4NLB8</accession>
<name>A0ABR4NLB8_9FUNG</name>
<keyword evidence="2" id="KW-0472">Membrane</keyword>
<dbReference type="EMBL" id="JADGIZ020000001">
    <property type="protein sequence ID" value="KAL2920319.1"/>
    <property type="molecule type" value="Genomic_DNA"/>
</dbReference>
<keyword evidence="2" id="KW-1133">Transmembrane helix</keyword>
<feature type="transmembrane region" description="Helical" evidence="2">
    <location>
        <begin position="57"/>
        <end position="79"/>
    </location>
</feature>
<organism evidence="3 5">
    <name type="scientific">Polyrhizophydium stewartii</name>
    <dbReference type="NCBI Taxonomy" id="2732419"/>
    <lineage>
        <taxon>Eukaryota</taxon>
        <taxon>Fungi</taxon>
        <taxon>Fungi incertae sedis</taxon>
        <taxon>Chytridiomycota</taxon>
        <taxon>Chytridiomycota incertae sedis</taxon>
        <taxon>Chytridiomycetes</taxon>
        <taxon>Rhizophydiales</taxon>
        <taxon>Rhizophydiales incertae sedis</taxon>
        <taxon>Polyrhizophydium</taxon>
    </lineage>
</organism>
<dbReference type="Proteomes" id="UP001527925">
    <property type="component" value="Unassembled WGS sequence"/>
</dbReference>
<evidence type="ECO:0000313" key="3">
    <source>
        <dbReference type="EMBL" id="KAL2920319.1"/>
    </source>
</evidence>
<gene>
    <name evidence="3" type="ORF">HK105_200392</name>
    <name evidence="4" type="ORF">HK105_200399</name>
</gene>
<evidence type="ECO:0000256" key="1">
    <source>
        <dbReference type="SAM" id="MobiDB-lite"/>
    </source>
</evidence>
<reference evidence="3 5" key="1">
    <citation type="submission" date="2023-09" db="EMBL/GenBank/DDBJ databases">
        <title>Pangenome analysis of Batrachochytrium dendrobatidis and related Chytrids.</title>
        <authorList>
            <person name="Yacoub M.N."/>
            <person name="Stajich J.E."/>
            <person name="James T.Y."/>
        </authorList>
    </citation>
    <scope>NUCLEOTIDE SEQUENCE [LARGE SCALE GENOMIC DNA]</scope>
    <source>
        <strain evidence="3 5">JEL0888</strain>
    </source>
</reference>
<feature type="region of interest" description="Disordered" evidence="1">
    <location>
        <begin position="248"/>
        <end position="267"/>
    </location>
</feature>
<feature type="transmembrane region" description="Helical" evidence="2">
    <location>
        <begin position="196"/>
        <end position="222"/>
    </location>
</feature>
<sequence length="289" mass="29857">MAVDSEQLATQPDPASLDALRRNGFFIACVCLGVPVSAAAAVMLARLRRLPRRLYGFCLLAFCVLVLPEVAVSAALTVWPDSGAVIALHHSLTVVATLLFLEAELEFCGLLLPFFLKTSDAIVRRAQIAAAIAGVPFVAISIVGGMAREPVGMLNMVAELWPALIGVADVVHQYLIVVFVLHHVPFATAGLGVKAMLLVAVNVLIGVAMVSIPAFGVVNMALMQLLRAEAVSAAGKIARSTAASGSTAAHGEVTAPTQSDAGAKAATAHEVGVVKSHPTLVSQGSEQAA</sequence>
<proteinExistence type="predicted"/>
<evidence type="ECO:0000256" key="2">
    <source>
        <dbReference type="SAM" id="Phobius"/>
    </source>
</evidence>
<feature type="transmembrane region" description="Helical" evidence="2">
    <location>
        <begin position="128"/>
        <end position="148"/>
    </location>
</feature>
<feature type="transmembrane region" description="Helical" evidence="2">
    <location>
        <begin position="91"/>
        <end position="116"/>
    </location>
</feature>
<evidence type="ECO:0000313" key="4">
    <source>
        <dbReference type="EMBL" id="KAL2920326.1"/>
    </source>
</evidence>
<keyword evidence="2" id="KW-0812">Transmembrane</keyword>
<dbReference type="EMBL" id="JADGIZ020000001">
    <property type="protein sequence ID" value="KAL2920326.1"/>
    <property type="molecule type" value="Genomic_DNA"/>
</dbReference>
<feature type="transmembrane region" description="Helical" evidence="2">
    <location>
        <begin position="160"/>
        <end position="184"/>
    </location>
</feature>
<comment type="caution">
    <text evidence="3">The sequence shown here is derived from an EMBL/GenBank/DDBJ whole genome shotgun (WGS) entry which is preliminary data.</text>
</comment>
<protein>
    <submittedName>
        <fullName evidence="3">Uncharacterized protein</fullName>
    </submittedName>
</protein>
<keyword evidence="5" id="KW-1185">Reference proteome</keyword>
<evidence type="ECO:0000313" key="5">
    <source>
        <dbReference type="Proteomes" id="UP001527925"/>
    </source>
</evidence>